<dbReference type="EC" id="4.1.2.4" evidence="3"/>
<dbReference type="PANTHER" id="PTHR10889">
    <property type="entry name" value="DEOXYRIBOSE-PHOSPHATE ALDOLASE"/>
    <property type="match status" value="1"/>
</dbReference>
<dbReference type="PIRSF" id="PIRSF001357">
    <property type="entry name" value="DeoC"/>
    <property type="match status" value="1"/>
</dbReference>
<dbReference type="GO" id="GO:0004139">
    <property type="term" value="F:deoxyribose-phosphate aldolase activity"/>
    <property type="evidence" value="ECO:0007669"/>
    <property type="project" value="UniProtKB-EC"/>
</dbReference>
<evidence type="ECO:0000256" key="3">
    <source>
        <dbReference type="ARBA" id="ARBA00012515"/>
    </source>
</evidence>
<evidence type="ECO:0000256" key="8">
    <source>
        <dbReference type="ARBA" id="ARBA00048791"/>
    </source>
</evidence>
<name>A0A644VWE8_9ZZZZ</name>
<dbReference type="InterPro" id="IPR013785">
    <property type="entry name" value="Aldolase_TIM"/>
</dbReference>
<accession>A0A644VWE8</accession>
<comment type="caution">
    <text evidence="9">The sequence shown here is derived from an EMBL/GenBank/DDBJ whole genome shotgun (WGS) entry which is preliminary data.</text>
</comment>
<comment type="catalytic activity">
    <reaction evidence="8">
        <text>2-deoxy-D-ribose 5-phosphate = D-glyceraldehyde 3-phosphate + acetaldehyde</text>
        <dbReference type="Rhea" id="RHEA:12821"/>
        <dbReference type="ChEBI" id="CHEBI:15343"/>
        <dbReference type="ChEBI" id="CHEBI:59776"/>
        <dbReference type="ChEBI" id="CHEBI:62877"/>
        <dbReference type="EC" id="4.1.2.4"/>
    </reaction>
</comment>
<dbReference type="Gene3D" id="3.20.20.70">
    <property type="entry name" value="Aldolase class I"/>
    <property type="match status" value="1"/>
</dbReference>
<comment type="pathway">
    <text evidence="1">Carbohydrate degradation; 2-deoxy-D-ribose 1-phosphate degradation; D-glyceraldehyde 3-phosphate and acetaldehyde from 2-deoxy-alpha-D-ribose 1-phosphate: step 2/2.</text>
</comment>
<keyword evidence="4 9" id="KW-0456">Lyase</keyword>
<dbReference type="Pfam" id="PF01791">
    <property type="entry name" value="DeoC"/>
    <property type="match status" value="1"/>
</dbReference>
<dbReference type="EMBL" id="VSSQ01000441">
    <property type="protein sequence ID" value="MPL94772.1"/>
    <property type="molecule type" value="Genomic_DNA"/>
</dbReference>
<dbReference type="PANTHER" id="PTHR10889:SF3">
    <property type="entry name" value="DEOXYRIBOSE-PHOSPHATE ALDOLASE"/>
    <property type="match status" value="1"/>
</dbReference>
<evidence type="ECO:0000256" key="5">
    <source>
        <dbReference type="ARBA" id="ARBA00023270"/>
    </source>
</evidence>
<sequence>MNKYNELFKKYNCELNDAQVTKEVDRILGEHIAENMRPEVYKQCLNCIDLTSLNGTDTEEQIFNMVQKVNKFEESYPDIPNVGAICVYPSLVSTVKENLTEDIGIAAVAAGFPASQTFIEVKIAETSMAVMEGATEIDVVISIGKFLSGEYETVREELTEIKSACRDAHLKVIIETGALETATNIKKASILSMSAGADFIKTSTGKIPVAATPFATYVMCQAIKAWYEQTGEKIGYKPAGGIVTTEDAVKHYTIVKEILGEEWLNNKSFRLGASRLANNLLTSILGKETKYF</sequence>
<dbReference type="InterPro" id="IPR002915">
    <property type="entry name" value="DeoC/FbaB/LacD_aldolase"/>
</dbReference>
<dbReference type="NCBIfam" id="TIGR00126">
    <property type="entry name" value="deoC"/>
    <property type="match status" value="1"/>
</dbReference>
<dbReference type="SMART" id="SM01133">
    <property type="entry name" value="DeoC"/>
    <property type="match status" value="1"/>
</dbReference>
<dbReference type="GO" id="GO:0016052">
    <property type="term" value="P:carbohydrate catabolic process"/>
    <property type="evidence" value="ECO:0007669"/>
    <property type="project" value="TreeGrafter"/>
</dbReference>
<evidence type="ECO:0000256" key="4">
    <source>
        <dbReference type="ARBA" id="ARBA00023239"/>
    </source>
</evidence>
<evidence type="ECO:0000256" key="2">
    <source>
        <dbReference type="ARBA" id="ARBA00009473"/>
    </source>
</evidence>
<evidence type="ECO:0000256" key="7">
    <source>
        <dbReference type="ARBA" id="ARBA00032755"/>
    </source>
</evidence>
<protein>
    <recommendedName>
        <fullName evidence="3">deoxyribose-phosphate aldolase</fullName>
        <ecNumber evidence="3">4.1.2.4</ecNumber>
    </recommendedName>
    <alternativeName>
        <fullName evidence="7">2-deoxy-D-ribose 5-phosphate aldolase</fullName>
    </alternativeName>
    <alternativeName>
        <fullName evidence="6">Phosphodeoxyriboaldolase</fullName>
    </alternativeName>
</protein>
<gene>
    <name evidence="9" type="primary">deoC_11</name>
    <name evidence="9" type="ORF">SDC9_40928</name>
</gene>
<reference evidence="9" key="1">
    <citation type="submission" date="2019-08" db="EMBL/GenBank/DDBJ databases">
        <authorList>
            <person name="Kucharzyk K."/>
            <person name="Murdoch R.W."/>
            <person name="Higgins S."/>
            <person name="Loffler F."/>
        </authorList>
    </citation>
    <scope>NUCLEOTIDE SEQUENCE</scope>
</reference>
<dbReference type="GO" id="GO:0005737">
    <property type="term" value="C:cytoplasm"/>
    <property type="evidence" value="ECO:0007669"/>
    <property type="project" value="InterPro"/>
</dbReference>
<dbReference type="GO" id="GO:0009264">
    <property type="term" value="P:deoxyribonucleotide catabolic process"/>
    <property type="evidence" value="ECO:0007669"/>
    <property type="project" value="InterPro"/>
</dbReference>
<keyword evidence="5" id="KW-0704">Schiff base</keyword>
<proteinExistence type="inferred from homology"/>
<dbReference type="CDD" id="cd00959">
    <property type="entry name" value="DeoC"/>
    <property type="match status" value="1"/>
</dbReference>
<dbReference type="SUPFAM" id="SSF51569">
    <property type="entry name" value="Aldolase"/>
    <property type="match status" value="1"/>
</dbReference>
<evidence type="ECO:0000256" key="6">
    <source>
        <dbReference type="ARBA" id="ARBA00031814"/>
    </source>
</evidence>
<evidence type="ECO:0000256" key="1">
    <source>
        <dbReference type="ARBA" id="ARBA00004816"/>
    </source>
</evidence>
<comment type="similarity">
    <text evidence="2">Belongs to the DeoC/FbaB aldolase family. DeoC type 2 subfamily.</text>
</comment>
<evidence type="ECO:0000313" key="9">
    <source>
        <dbReference type="EMBL" id="MPL94772.1"/>
    </source>
</evidence>
<dbReference type="InterPro" id="IPR011343">
    <property type="entry name" value="DeoC"/>
</dbReference>
<dbReference type="AlphaFoldDB" id="A0A644VWE8"/>
<organism evidence="9">
    <name type="scientific">bioreactor metagenome</name>
    <dbReference type="NCBI Taxonomy" id="1076179"/>
    <lineage>
        <taxon>unclassified sequences</taxon>
        <taxon>metagenomes</taxon>
        <taxon>ecological metagenomes</taxon>
    </lineage>
</organism>